<dbReference type="SUPFAM" id="SSF54648">
    <property type="entry name" value="DLC"/>
    <property type="match status" value="1"/>
</dbReference>
<feature type="region of interest" description="Disordered" evidence="1">
    <location>
        <begin position="262"/>
        <end position="283"/>
    </location>
</feature>
<feature type="region of interest" description="Disordered" evidence="1">
    <location>
        <begin position="231"/>
        <end position="250"/>
    </location>
</feature>
<organism evidence="2 3">
    <name type="scientific">Durusdinium trenchii</name>
    <dbReference type="NCBI Taxonomy" id="1381693"/>
    <lineage>
        <taxon>Eukaryota</taxon>
        <taxon>Sar</taxon>
        <taxon>Alveolata</taxon>
        <taxon>Dinophyceae</taxon>
        <taxon>Suessiales</taxon>
        <taxon>Symbiodiniaceae</taxon>
        <taxon>Durusdinium</taxon>
    </lineage>
</organism>
<reference evidence="2 3" key="1">
    <citation type="submission" date="2024-02" db="EMBL/GenBank/DDBJ databases">
        <authorList>
            <person name="Chen Y."/>
            <person name="Shah S."/>
            <person name="Dougan E. K."/>
            <person name="Thang M."/>
            <person name="Chan C."/>
        </authorList>
    </citation>
    <scope>NUCLEOTIDE SEQUENCE [LARGE SCALE GENOMIC DNA]</scope>
</reference>
<dbReference type="InterPro" id="IPR001372">
    <property type="entry name" value="Dynein_light_chain_typ-1/2"/>
</dbReference>
<protein>
    <submittedName>
        <fullName evidence="2">Paladin</fullName>
    </submittedName>
</protein>
<dbReference type="SUPFAM" id="SSF52799">
    <property type="entry name" value="(Phosphotyrosine protein) phosphatases II"/>
    <property type="match status" value="3"/>
</dbReference>
<dbReference type="PANTHER" id="PTHR23339">
    <property type="entry name" value="TYROSINE SPECIFIC PROTEIN PHOSPHATASE AND DUAL SPECIFICITY PROTEIN PHOSPHATASE"/>
    <property type="match status" value="1"/>
</dbReference>
<dbReference type="Pfam" id="PF14566">
    <property type="entry name" value="PTPlike_phytase"/>
    <property type="match status" value="3"/>
</dbReference>
<name>A0ABP0QVT7_9DINO</name>
<gene>
    <name evidence="2" type="ORF">SCF082_LOCUS43487</name>
</gene>
<proteinExistence type="predicted"/>
<feature type="region of interest" description="Disordered" evidence="1">
    <location>
        <begin position="586"/>
        <end position="606"/>
    </location>
</feature>
<feature type="compositionally biased region" description="Polar residues" evidence="1">
    <location>
        <begin position="586"/>
        <end position="595"/>
    </location>
</feature>
<dbReference type="EMBL" id="CAXAMM010040312">
    <property type="protein sequence ID" value="CAK9092412.1"/>
    <property type="molecule type" value="Genomic_DNA"/>
</dbReference>
<dbReference type="SMART" id="SM01375">
    <property type="entry name" value="Dynein_light"/>
    <property type="match status" value="1"/>
</dbReference>
<dbReference type="SMART" id="SM01301">
    <property type="entry name" value="PTPlike_phytase"/>
    <property type="match status" value="3"/>
</dbReference>
<dbReference type="InterPro" id="IPR037177">
    <property type="entry name" value="DLC_sf"/>
</dbReference>
<sequence>MASAAASASGAGPGGNGDSKPVYKMEGWSKFRQTPQIKSCDMVLEMETESRDVIVMALDKYMSSHDYESAASLIKSNMDKKFGGPWHVIIGEGFGFDVVHQARQLIHVHYQNVTFRCEACALVVKLLRHCRCGLNLGCRLGRTLACISTSCAKTVKSMLGCKRSRASFSADVSRSEMDASLWPLSIESVEALVEPQARPKDAEIAAVALQRSFAGRRASAVRALVPAVAGKSGSAETGRRRRRRQGVGLRPSKTLAAGLATARVSGGSSGNGSRAGDVTPQKKDGTITAKELKSAISRSARRPLISSGLLDTPIVGLAVNSVSEALDSRRGSVLDSGSILKTDFVSVVKYSMHDLLPVRINGTFHLRQSRATKIFGVAQPTIPGIRGILNLLGAGRHAMNGRPNEPLPKRQQVLWINLREEPTLYINGRSTVLRERHAPFHNIDQFQGIDASRIEELERRLKEDVVEEAARFGGNVILHEESKRRELETSWESVSLGDIKSPEEVFFTFRMDGYRVQYRRIPTTPEKAPSSYFFDALLNCLMDTSPETTIVFNCQTGGSRSTIAMITSGLIQMWRGIIDIPRRLSSHNSSGSTISEGPPQSPPKEGVVRVLSGIALSSLEKGLRMAEPDDANKSDSDGGLSQVMDDTTKQLEAGWYQPVLDLIRLVDGGREAKKHVDFFCHDAAHLVHMRQIIFIQRNRASRERLAPSEALKMSRAATSLLRYVMLVTFDAYLSMQVSAMMDTSSRRTSSVEVSPDHFEFVDGAVELQDTPANEIHKARGRGFSSKSSHFPMTFTEWLNSRPEVVRLLDHIERDPTAALASHDLDDNEHLSSGLQQEMRLALSARRGSMLNTDTILKADHFPGGMVDRKHFDLSEVHFRGAPNFRNVEGTRVYGVCTPTLDAASEIAVYIQRASGAKKVVWTNLREEPVVYINKQPFVLRSIRQPFRNVDAFISIDANRLEAAERRLKEDILDEARRFNGRTLVHSEAEDRSLTIFWEHIQEDDVLTPLEMYQTLVESGLSIDYARVPLTPERPPSPEDIDLVLERVRAHKDEPGSHFIFNCQMGRGRSTMAMAIAVMELERNVDPGEDFNEYLLQYGKTSDFRFSRSLIKSDDNLHDKPKKKKTIVRKHGLLSREATGGFGSEEDGDSNSDGGFGYPNDRSKTPPAPSYTTMSVASDSSDDELTVNDDAEYGVILSLMRVLSHGIMAKKWTEGVVDKCGAVENVRRNIAENVERASTSRTSQRSAEFVERGLLNLRRYFVLVIVAAYQISVSLDEVQDSFAQWFFCRPELKTIFNGIKGAEALQFASNTVLSAPPPEEGEAALPPKDAAAPGSPSKGTPRPNTPPPVSQKEKDEHDVFAFVARRNGMVLTKGSVLKSDHFPGCNRLKKAKVTIAGAPNFREISCSETNPQMNPDLGIFGVGIPTVEGLKGVLSHVQQGDEEKQIVWINLREEPILYVNGRPFVLRKLEHPFENLEHTGISRERVEDMEARLKVDVINEILNNGGRFLLHDEDESGLQPLWEEVDISEGSSGVQTPRDLYDMLAFQFRVRQFRVPITDEQAPKVTDYDAVSAIVRAAPSDSVIVFNCQMGRGRTTTGLCIATAVRLWARRQLLNFPVVLSSLLHENAAVTKARVRKGPFESEKERRLLNGSYDAINTLTRVLEHGLDAKKTADAVIDICDLMQNLREAIYALKLASEADNLSAVN</sequence>
<feature type="region of interest" description="Disordered" evidence="1">
    <location>
        <begin position="1312"/>
        <end position="1354"/>
    </location>
</feature>
<feature type="region of interest" description="Disordered" evidence="1">
    <location>
        <begin position="1137"/>
        <end position="1182"/>
    </location>
</feature>
<feature type="compositionally biased region" description="Polar residues" evidence="1">
    <location>
        <begin position="1169"/>
        <end position="1178"/>
    </location>
</feature>
<comment type="caution">
    <text evidence="2">The sequence shown here is derived from an EMBL/GenBank/DDBJ whole genome shotgun (WGS) entry which is preliminary data.</text>
</comment>
<evidence type="ECO:0000313" key="3">
    <source>
        <dbReference type="Proteomes" id="UP001642464"/>
    </source>
</evidence>
<dbReference type="Proteomes" id="UP001642464">
    <property type="component" value="Unassembled WGS sequence"/>
</dbReference>
<dbReference type="Gene3D" id="3.30.740.10">
    <property type="entry name" value="Protein Inhibitor Of Neuronal Nitric Oxide Synthase"/>
    <property type="match status" value="1"/>
</dbReference>
<evidence type="ECO:0000256" key="1">
    <source>
        <dbReference type="SAM" id="MobiDB-lite"/>
    </source>
</evidence>
<dbReference type="CDD" id="cd21453">
    <property type="entry name" value="DLC-like_DNAL4"/>
    <property type="match status" value="1"/>
</dbReference>
<dbReference type="Gene3D" id="3.90.190.10">
    <property type="entry name" value="Protein tyrosine phosphatase superfamily"/>
    <property type="match status" value="3"/>
</dbReference>
<dbReference type="CDD" id="cd14496">
    <property type="entry name" value="PTP_paladin"/>
    <property type="match status" value="1"/>
</dbReference>
<dbReference type="InterPro" id="IPR029021">
    <property type="entry name" value="Prot-tyrosine_phosphatase-like"/>
</dbReference>
<evidence type="ECO:0000313" key="2">
    <source>
        <dbReference type="EMBL" id="CAK9092412.1"/>
    </source>
</evidence>
<accession>A0ABP0QVT7</accession>
<keyword evidence="3" id="KW-1185">Reference proteome</keyword>
<dbReference type="Pfam" id="PF01221">
    <property type="entry name" value="Dynein_light"/>
    <property type="match status" value="1"/>
</dbReference>
<dbReference type="InterPro" id="IPR050561">
    <property type="entry name" value="PTP"/>
</dbReference>